<dbReference type="InterPro" id="IPR017850">
    <property type="entry name" value="Alkaline_phosphatase_core_sf"/>
</dbReference>
<gene>
    <name evidence="3" type="ORF">ATL17_3359</name>
</gene>
<feature type="transmembrane region" description="Helical" evidence="1">
    <location>
        <begin position="72"/>
        <end position="93"/>
    </location>
</feature>
<dbReference type="AlphaFoldDB" id="A0A4R6VG88"/>
<dbReference type="Pfam" id="PF00884">
    <property type="entry name" value="Sulfatase"/>
    <property type="match status" value="1"/>
</dbReference>
<dbReference type="Proteomes" id="UP000295391">
    <property type="component" value="Unassembled WGS sequence"/>
</dbReference>
<dbReference type="RefSeq" id="WP_133573958.1">
    <property type="nucleotide sequence ID" value="NZ_SNYR01000004.1"/>
</dbReference>
<keyword evidence="1" id="KW-0472">Membrane</keyword>
<protein>
    <submittedName>
        <fullName evidence="3">Sulfatase-like protein</fullName>
    </submittedName>
</protein>
<accession>A0A4R6VG88</accession>
<sequence length="452" mass="50498">MSNISERTVENSFWQEFRAPGAWLFALCAVLLPNLVFIVLSFLTYIDRTVVLCLYLLAGILALRVPIWLTAILYLGILAFDVIIVISSIFMLHPKLLLHSLHYMVSFNLFASTTYLLIAGGLLISFSAALYLLKRHRTAMRDVSLLPAFFCVFVIVGANAMSGVRPLMLLTHDLGAPPTFGSAIQESQLVSPNVLPENNVLFVMVEGMGAFENPEHQNYLASRLQGKGLESRYEISAGTAPYTGSTTSGEMRELCGRWGDYLDFLEGQSIDCLPQRLQKNGFETASFHAYFGSFFSRSDWYPKVGFEQSYFATDLAKRYTADQLPLCGVTFEGLCDMAVADQLQAYLTDGATKPRFTYWLTLNSHIPIAPDEGTEYFACETGGPFGDRFICDMTEMWMDVIDRVAEIANDPDLPPTDIIVVGDHHPPLWTRNGRGKFQKDKVAWFALKAKAE</sequence>
<evidence type="ECO:0000259" key="2">
    <source>
        <dbReference type="Pfam" id="PF00884"/>
    </source>
</evidence>
<dbReference type="InterPro" id="IPR000917">
    <property type="entry name" value="Sulfatase_N"/>
</dbReference>
<evidence type="ECO:0000256" key="1">
    <source>
        <dbReference type="SAM" id="Phobius"/>
    </source>
</evidence>
<keyword evidence="1" id="KW-1133">Transmembrane helix</keyword>
<feature type="transmembrane region" description="Helical" evidence="1">
    <location>
        <begin position="113"/>
        <end position="133"/>
    </location>
</feature>
<evidence type="ECO:0000313" key="4">
    <source>
        <dbReference type="Proteomes" id="UP000295391"/>
    </source>
</evidence>
<dbReference type="EMBL" id="SNYR01000004">
    <property type="protein sequence ID" value="TDQ60470.1"/>
    <property type="molecule type" value="Genomic_DNA"/>
</dbReference>
<dbReference type="Gene3D" id="3.40.720.10">
    <property type="entry name" value="Alkaline Phosphatase, subunit A"/>
    <property type="match status" value="1"/>
</dbReference>
<feature type="transmembrane region" description="Helical" evidence="1">
    <location>
        <begin position="21"/>
        <end position="43"/>
    </location>
</feature>
<comment type="caution">
    <text evidence="3">The sequence shown here is derived from an EMBL/GenBank/DDBJ whole genome shotgun (WGS) entry which is preliminary data.</text>
</comment>
<feature type="transmembrane region" description="Helical" evidence="1">
    <location>
        <begin position="145"/>
        <end position="164"/>
    </location>
</feature>
<evidence type="ECO:0000313" key="3">
    <source>
        <dbReference type="EMBL" id="TDQ60470.1"/>
    </source>
</evidence>
<dbReference type="SUPFAM" id="SSF53649">
    <property type="entry name" value="Alkaline phosphatase-like"/>
    <property type="match status" value="1"/>
</dbReference>
<keyword evidence="4" id="KW-1185">Reference proteome</keyword>
<name>A0A4R6VG88_9HYPH</name>
<feature type="transmembrane region" description="Helical" evidence="1">
    <location>
        <begin position="49"/>
        <end position="65"/>
    </location>
</feature>
<dbReference type="OrthoDB" id="5363296at2"/>
<reference evidence="3 4" key="1">
    <citation type="submission" date="2019-03" db="EMBL/GenBank/DDBJ databases">
        <title>Genomic Encyclopedia of Type Strains, Phase III (KMG-III): the genomes of soil and plant-associated and newly described type strains.</title>
        <authorList>
            <person name="Whitman W."/>
        </authorList>
    </citation>
    <scope>NUCLEOTIDE SEQUENCE [LARGE SCALE GENOMIC DNA]</scope>
    <source>
        <strain evidence="3 4">CGMCC 1.7002</strain>
    </source>
</reference>
<organism evidence="3 4">
    <name type="scientific">Maritalea mobilis</name>
    <dbReference type="NCBI Taxonomy" id="483324"/>
    <lineage>
        <taxon>Bacteria</taxon>
        <taxon>Pseudomonadati</taxon>
        <taxon>Pseudomonadota</taxon>
        <taxon>Alphaproteobacteria</taxon>
        <taxon>Hyphomicrobiales</taxon>
        <taxon>Devosiaceae</taxon>
        <taxon>Maritalea</taxon>
    </lineage>
</organism>
<feature type="domain" description="Sulfatase N-terminal" evidence="2">
    <location>
        <begin position="199"/>
        <end position="435"/>
    </location>
</feature>
<proteinExistence type="predicted"/>
<keyword evidence="1" id="KW-0812">Transmembrane</keyword>